<feature type="region of interest" description="Disordered" evidence="1">
    <location>
        <begin position="1"/>
        <end position="86"/>
    </location>
</feature>
<evidence type="ECO:0000313" key="2">
    <source>
        <dbReference type="EMBL" id="GAA2388185.1"/>
    </source>
</evidence>
<protein>
    <submittedName>
        <fullName evidence="2">Uncharacterized protein</fullName>
    </submittedName>
</protein>
<evidence type="ECO:0000256" key="1">
    <source>
        <dbReference type="SAM" id="MobiDB-lite"/>
    </source>
</evidence>
<keyword evidence="3" id="KW-1185">Reference proteome</keyword>
<reference evidence="2 3" key="1">
    <citation type="journal article" date="2019" name="Int. J. Syst. Evol. Microbiol.">
        <title>The Global Catalogue of Microorganisms (GCM) 10K type strain sequencing project: providing services to taxonomists for standard genome sequencing and annotation.</title>
        <authorList>
            <consortium name="The Broad Institute Genomics Platform"/>
            <consortium name="The Broad Institute Genome Sequencing Center for Infectious Disease"/>
            <person name="Wu L."/>
            <person name="Ma J."/>
        </authorList>
    </citation>
    <scope>NUCLEOTIDE SEQUENCE [LARGE SCALE GENOMIC DNA]</scope>
    <source>
        <strain evidence="2 3">JCM 3272</strain>
    </source>
</reference>
<gene>
    <name evidence="2" type="ORF">GCM10010170_099430</name>
</gene>
<name>A0ABN3HVJ3_9ACTN</name>
<dbReference type="EMBL" id="BAAARV010000110">
    <property type="protein sequence ID" value="GAA2388185.1"/>
    <property type="molecule type" value="Genomic_DNA"/>
</dbReference>
<dbReference type="Proteomes" id="UP001501444">
    <property type="component" value="Unassembled WGS sequence"/>
</dbReference>
<organism evidence="2 3">
    <name type="scientific">Dactylosporangium salmoneum</name>
    <dbReference type="NCBI Taxonomy" id="53361"/>
    <lineage>
        <taxon>Bacteria</taxon>
        <taxon>Bacillati</taxon>
        <taxon>Actinomycetota</taxon>
        <taxon>Actinomycetes</taxon>
        <taxon>Micromonosporales</taxon>
        <taxon>Micromonosporaceae</taxon>
        <taxon>Dactylosporangium</taxon>
    </lineage>
</organism>
<evidence type="ECO:0000313" key="3">
    <source>
        <dbReference type="Proteomes" id="UP001501444"/>
    </source>
</evidence>
<comment type="caution">
    <text evidence="2">The sequence shown here is derived from an EMBL/GenBank/DDBJ whole genome shotgun (WGS) entry which is preliminary data.</text>
</comment>
<accession>A0ABN3HVJ3</accession>
<feature type="compositionally biased region" description="Basic and acidic residues" evidence="1">
    <location>
        <begin position="11"/>
        <end position="83"/>
    </location>
</feature>
<dbReference type="RefSeq" id="WP_344619742.1">
    <property type="nucleotide sequence ID" value="NZ_BAAARV010000110.1"/>
</dbReference>
<proteinExistence type="predicted"/>
<sequence>MELFEPPLVRRARDAVIGDPAGPREEARRLHDEHAVGGGDEHAAGGGDERAAGGGDERAPGGGDERAPGGGDERAPGGGDERAVAGWPGVRPRWARVSFAYHPCEAEVDATAAAVHLIATYGARPQGEYRFDGHCGLWSHRAALVHHGGGPRDVPMRDPRVLPDEARRLRTAAPGSPAVEALRRLDLPQACLVARW</sequence>